<dbReference type="AlphaFoldDB" id="A0A125MN59"/>
<gene>
    <name evidence="1" type="ORF">AZ78_3105</name>
</gene>
<comment type="caution">
    <text evidence="1">The sequence shown here is derived from an EMBL/GenBank/DDBJ whole genome shotgun (WGS) entry which is preliminary data.</text>
</comment>
<evidence type="ECO:0000313" key="1">
    <source>
        <dbReference type="EMBL" id="KWS05553.1"/>
    </source>
</evidence>
<proteinExistence type="predicted"/>
<sequence>MDEVAAADRLSVGYVETLLSVRLKKESDNGSFTFHVGSGGQFAGLAVKAVDLRISNSEPANSMLVIELAQPGPDAKAFARRFWTQPDYMPPSPHSRASSGYWSTRQGDNKISIGHPFDQDVISSVVIDRIPDTPCPPEVCEPAPLPPIP</sequence>
<dbReference type="EMBL" id="JAJA02000001">
    <property type="protein sequence ID" value="KWS05553.1"/>
    <property type="molecule type" value="Genomic_DNA"/>
</dbReference>
<reference evidence="1 2" key="1">
    <citation type="journal article" date="2014" name="Genome Announc.">
        <title>Draft Genome Sequence of Lysobacter capsici AZ78, a Bacterium Antagonistic to Plant-Pathogenic Oomycetes.</title>
        <authorList>
            <person name="Puopolo G."/>
            <person name="Sonego P."/>
            <person name="Engelen K."/>
            <person name="Pertot I."/>
        </authorList>
    </citation>
    <scope>NUCLEOTIDE SEQUENCE [LARGE SCALE GENOMIC DNA]</scope>
    <source>
        <strain evidence="1 2">AZ78</strain>
    </source>
</reference>
<organism evidence="1 2">
    <name type="scientific">Lysobacter capsici AZ78</name>
    <dbReference type="NCBI Taxonomy" id="1444315"/>
    <lineage>
        <taxon>Bacteria</taxon>
        <taxon>Pseudomonadati</taxon>
        <taxon>Pseudomonadota</taxon>
        <taxon>Gammaproteobacteria</taxon>
        <taxon>Lysobacterales</taxon>
        <taxon>Lysobacteraceae</taxon>
        <taxon>Lysobacter</taxon>
    </lineage>
</organism>
<keyword evidence="2" id="KW-1185">Reference proteome</keyword>
<accession>A0A125MN59</accession>
<protein>
    <submittedName>
        <fullName evidence="1">Uncharacterized protein</fullName>
    </submittedName>
</protein>
<evidence type="ECO:0000313" key="2">
    <source>
        <dbReference type="Proteomes" id="UP000023435"/>
    </source>
</evidence>
<dbReference type="Proteomes" id="UP000023435">
    <property type="component" value="Unassembled WGS sequence"/>
</dbReference>
<name>A0A125MN59_9GAMM</name>